<dbReference type="Pfam" id="PF00072">
    <property type="entry name" value="Response_reg"/>
    <property type="match status" value="1"/>
</dbReference>
<feature type="modified residue" description="4-aspartylphosphate" evidence="1">
    <location>
        <position position="64"/>
    </location>
</feature>
<dbReference type="SMART" id="SM00448">
    <property type="entry name" value="REC"/>
    <property type="match status" value="1"/>
</dbReference>
<dbReference type="EMBL" id="SNZH01000017">
    <property type="protein sequence ID" value="TDR39225.1"/>
    <property type="molecule type" value="Genomic_DNA"/>
</dbReference>
<organism evidence="3 4">
    <name type="scientific">Tahibacter aquaticus</name>
    <dbReference type="NCBI Taxonomy" id="520092"/>
    <lineage>
        <taxon>Bacteria</taxon>
        <taxon>Pseudomonadati</taxon>
        <taxon>Pseudomonadota</taxon>
        <taxon>Gammaproteobacteria</taxon>
        <taxon>Lysobacterales</taxon>
        <taxon>Rhodanobacteraceae</taxon>
        <taxon>Tahibacter</taxon>
    </lineage>
</organism>
<proteinExistence type="predicted"/>
<dbReference type="SMART" id="SM00972">
    <property type="entry name" value="SCPU"/>
    <property type="match status" value="1"/>
</dbReference>
<dbReference type="GO" id="GO:0000160">
    <property type="term" value="P:phosphorelay signal transduction system"/>
    <property type="evidence" value="ECO:0007669"/>
    <property type="project" value="InterPro"/>
</dbReference>
<reference evidence="3 4" key="1">
    <citation type="submission" date="2019-03" db="EMBL/GenBank/DDBJ databases">
        <title>Genomic Encyclopedia of Type Strains, Phase IV (KMG-IV): sequencing the most valuable type-strain genomes for metagenomic binning, comparative biology and taxonomic classification.</title>
        <authorList>
            <person name="Goeker M."/>
        </authorList>
    </citation>
    <scope>NUCLEOTIDE SEQUENCE [LARGE SCALE GENOMIC DNA]</scope>
    <source>
        <strain evidence="3 4">DSM 21667</strain>
    </source>
</reference>
<dbReference type="SUPFAM" id="SSF52172">
    <property type="entry name" value="CheY-like"/>
    <property type="match status" value="1"/>
</dbReference>
<protein>
    <submittedName>
        <fullName evidence="3">FixJ family two-component response regulator</fullName>
    </submittedName>
</protein>
<comment type="caution">
    <text evidence="3">The sequence shown here is derived from an EMBL/GenBank/DDBJ whole genome shotgun (WGS) entry which is preliminary data.</text>
</comment>
<evidence type="ECO:0000256" key="1">
    <source>
        <dbReference type="PROSITE-ProRule" id="PRU00169"/>
    </source>
</evidence>
<dbReference type="InterPro" id="IPR001789">
    <property type="entry name" value="Sig_transdc_resp-reg_receiver"/>
</dbReference>
<accession>A0A4R6YNS1</accession>
<gene>
    <name evidence="3" type="ORF">DFR29_117135</name>
</gene>
<evidence type="ECO:0000259" key="2">
    <source>
        <dbReference type="PROSITE" id="PS50110"/>
    </source>
</evidence>
<feature type="domain" description="Response regulatory" evidence="2">
    <location>
        <begin position="15"/>
        <end position="129"/>
    </location>
</feature>
<dbReference type="Gene3D" id="3.40.50.2300">
    <property type="match status" value="1"/>
</dbReference>
<dbReference type="PANTHER" id="PTHR37089">
    <property type="entry name" value="PROTEIN U-RELATED"/>
    <property type="match status" value="1"/>
</dbReference>
<evidence type="ECO:0000313" key="3">
    <source>
        <dbReference type="EMBL" id="TDR39225.1"/>
    </source>
</evidence>
<evidence type="ECO:0000313" key="4">
    <source>
        <dbReference type="Proteomes" id="UP000295293"/>
    </source>
</evidence>
<dbReference type="Proteomes" id="UP000295293">
    <property type="component" value="Unassembled WGS sequence"/>
</dbReference>
<dbReference type="InterPro" id="IPR007893">
    <property type="entry name" value="Spore_coat_U/FanG"/>
</dbReference>
<keyword evidence="4" id="KW-1185">Reference proteome</keyword>
<dbReference type="PROSITE" id="PS50110">
    <property type="entry name" value="RESPONSE_REGULATORY"/>
    <property type="match status" value="1"/>
</dbReference>
<dbReference type="RefSeq" id="WP_279571534.1">
    <property type="nucleotide sequence ID" value="NZ_SNZH01000017.1"/>
</dbReference>
<name>A0A4R6YNS1_9GAMM</name>
<dbReference type="Pfam" id="PF05229">
    <property type="entry name" value="SCPU"/>
    <property type="match status" value="1"/>
</dbReference>
<keyword evidence="1" id="KW-0597">Phosphoprotein</keyword>
<sequence length="289" mass="31026">MQKAADVRSGNRAALVFVVTNDEPVRVMLSQILKAAGLAVEFYTSGMAFLERPGLDCFGCLLLDASASGTNGLDVQACLNERRVALPAIFLYEYVDVPFIVAAVRSGVMDFVEKPFDGEYLLELVRKAITLGGERLDDDRSRQQVLARLNTLTMRECGVMELIVAGKATPSVNAQGLNFGNYDPFDRSSLDGAGNLSINCDKDIAYTISLNGGQGRLNERRMTAGAYSLEYNLYTDASRTLVWGDGTGTSSTVSGSGTVSSLPIYGRIPAGQNGHVGSYSDTVVLSIDF</sequence>
<dbReference type="InterPro" id="IPR053167">
    <property type="entry name" value="Spore_coat_component"/>
</dbReference>
<dbReference type="AlphaFoldDB" id="A0A4R6YNS1"/>
<dbReference type="InterPro" id="IPR011006">
    <property type="entry name" value="CheY-like_superfamily"/>
</dbReference>